<keyword evidence="3" id="KW-0238">DNA-binding</keyword>
<dbReference type="GO" id="GO:0006355">
    <property type="term" value="P:regulation of DNA-templated transcription"/>
    <property type="evidence" value="ECO:0007669"/>
    <property type="project" value="InterPro"/>
</dbReference>
<dbReference type="PRINTS" id="PR00038">
    <property type="entry name" value="HTHLUXR"/>
</dbReference>
<dbReference type="CDD" id="cd17535">
    <property type="entry name" value="REC_NarL-like"/>
    <property type="match status" value="1"/>
</dbReference>
<evidence type="ECO:0000259" key="5">
    <source>
        <dbReference type="PROSITE" id="PS50043"/>
    </source>
</evidence>
<evidence type="ECO:0000256" key="1">
    <source>
        <dbReference type="ARBA" id="ARBA00022553"/>
    </source>
</evidence>
<dbReference type="InterPro" id="IPR011006">
    <property type="entry name" value="CheY-like_superfamily"/>
</dbReference>
<dbReference type="InterPro" id="IPR000792">
    <property type="entry name" value="Tscrpt_reg_LuxR_C"/>
</dbReference>
<feature type="domain" description="HTH luxR-type" evidence="5">
    <location>
        <begin position="140"/>
        <end position="205"/>
    </location>
</feature>
<dbReference type="Pfam" id="PF00196">
    <property type="entry name" value="GerE"/>
    <property type="match status" value="1"/>
</dbReference>
<dbReference type="InterPro" id="IPR001789">
    <property type="entry name" value="Sig_transdc_resp-reg_receiver"/>
</dbReference>
<dbReference type="SMART" id="SM00421">
    <property type="entry name" value="HTH_LUXR"/>
    <property type="match status" value="1"/>
</dbReference>
<evidence type="ECO:0000256" key="3">
    <source>
        <dbReference type="ARBA" id="ARBA00023125"/>
    </source>
</evidence>
<evidence type="ECO:0000256" key="4">
    <source>
        <dbReference type="ARBA" id="ARBA00023163"/>
    </source>
</evidence>
<keyword evidence="4" id="KW-0804">Transcription</keyword>
<gene>
    <name evidence="7" type="ORF">UFOPK1419_00209</name>
</gene>
<dbReference type="SUPFAM" id="SSF52172">
    <property type="entry name" value="CheY-like"/>
    <property type="match status" value="1"/>
</dbReference>
<dbReference type="PANTHER" id="PTHR43214:SF41">
    <property type="entry name" value="NITRATE_NITRITE RESPONSE REGULATOR PROTEIN NARP"/>
    <property type="match status" value="1"/>
</dbReference>
<accession>A0A6J6B4S9</accession>
<dbReference type="EMBL" id="CAEZSK010000015">
    <property type="protein sequence ID" value="CAB4533971.1"/>
    <property type="molecule type" value="Genomic_DNA"/>
</dbReference>
<dbReference type="PROSITE" id="PS50043">
    <property type="entry name" value="HTH_LUXR_2"/>
    <property type="match status" value="1"/>
</dbReference>
<keyword evidence="2" id="KW-0805">Transcription regulation</keyword>
<sequence>MIERKFPQVLIIDDHPSVRSGIRRAIEDAQMFCCGEASSIGEALAQIALSNPDGVIIDLKLPDGSGLEIIKWIRKHSKTTAIVMLTMSDEQSHLIAAMKSGASAFVNKSSPISEVIASLRAALAQPSNFTAPGKALSNSKTKITFDLTARELSILKTLSSDGANKVLAGTLFISEATFKTHVASIYRKLNVTGRIGAVNKAREFNLL</sequence>
<evidence type="ECO:0000256" key="2">
    <source>
        <dbReference type="ARBA" id="ARBA00023015"/>
    </source>
</evidence>
<dbReference type="InterPro" id="IPR058245">
    <property type="entry name" value="NreC/VraR/RcsB-like_REC"/>
</dbReference>
<dbReference type="PANTHER" id="PTHR43214">
    <property type="entry name" value="TWO-COMPONENT RESPONSE REGULATOR"/>
    <property type="match status" value="1"/>
</dbReference>
<keyword evidence="1" id="KW-0597">Phosphoprotein</keyword>
<dbReference type="Pfam" id="PF00072">
    <property type="entry name" value="Response_reg"/>
    <property type="match status" value="1"/>
</dbReference>
<dbReference type="InterPro" id="IPR016032">
    <property type="entry name" value="Sig_transdc_resp-reg_C-effctor"/>
</dbReference>
<protein>
    <submittedName>
        <fullName evidence="7">Unannotated protein</fullName>
    </submittedName>
</protein>
<dbReference type="InterPro" id="IPR039420">
    <property type="entry name" value="WalR-like"/>
</dbReference>
<dbReference type="CDD" id="cd06170">
    <property type="entry name" value="LuxR_C_like"/>
    <property type="match status" value="1"/>
</dbReference>
<reference evidence="7" key="1">
    <citation type="submission" date="2020-05" db="EMBL/GenBank/DDBJ databases">
        <authorList>
            <person name="Chiriac C."/>
            <person name="Salcher M."/>
            <person name="Ghai R."/>
            <person name="Kavagutti S V."/>
        </authorList>
    </citation>
    <scope>NUCLEOTIDE SEQUENCE</scope>
</reference>
<dbReference type="GO" id="GO:0003677">
    <property type="term" value="F:DNA binding"/>
    <property type="evidence" value="ECO:0007669"/>
    <property type="project" value="UniProtKB-KW"/>
</dbReference>
<name>A0A6J6B4S9_9ZZZZ</name>
<dbReference type="GO" id="GO:0000160">
    <property type="term" value="P:phosphorelay signal transduction system"/>
    <property type="evidence" value="ECO:0007669"/>
    <property type="project" value="InterPro"/>
</dbReference>
<proteinExistence type="predicted"/>
<dbReference type="PROSITE" id="PS50110">
    <property type="entry name" value="RESPONSE_REGULATORY"/>
    <property type="match status" value="1"/>
</dbReference>
<feature type="domain" description="Response regulatory" evidence="6">
    <location>
        <begin position="8"/>
        <end position="123"/>
    </location>
</feature>
<dbReference type="Gene3D" id="3.40.50.2300">
    <property type="match status" value="1"/>
</dbReference>
<evidence type="ECO:0000259" key="6">
    <source>
        <dbReference type="PROSITE" id="PS50110"/>
    </source>
</evidence>
<dbReference type="SMART" id="SM00448">
    <property type="entry name" value="REC"/>
    <property type="match status" value="1"/>
</dbReference>
<dbReference type="SUPFAM" id="SSF46894">
    <property type="entry name" value="C-terminal effector domain of the bipartite response regulators"/>
    <property type="match status" value="1"/>
</dbReference>
<organism evidence="7">
    <name type="scientific">freshwater metagenome</name>
    <dbReference type="NCBI Taxonomy" id="449393"/>
    <lineage>
        <taxon>unclassified sequences</taxon>
        <taxon>metagenomes</taxon>
        <taxon>ecological metagenomes</taxon>
    </lineage>
</organism>
<dbReference type="AlphaFoldDB" id="A0A6J6B4S9"/>
<evidence type="ECO:0000313" key="7">
    <source>
        <dbReference type="EMBL" id="CAB4533971.1"/>
    </source>
</evidence>